<name>A0ABT1XHB7_9BURK</name>
<reference evidence="1" key="1">
    <citation type="submission" date="2022-07" db="EMBL/GenBank/DDBJ databases">
        <authorList>
            <person name="Xamxidin M."/>
        </authorList>
    </citation>
    <scope>NUCLEOTIDE SEQUENCE</scope>
    <source>
        <strain evidence="1">YS8-69</strain>
    </source>
</reference>
<dbReference type="Proteomes" id="UP001165267">
    <property type="component" value="Unassembled WGS sequence"/>
</dbReference>
<accession>A0ABT1XHB7</accession>
<organism evidence="1 2">
    <name type="scientific">Limnobacter parvus</name>
    <dbReference type="NCBI Taxonomy" id="2939690"/>
    <lineage>
        <taxon>Bacteria</taxon>
        <taxon>Pseudomonadati</taxon>
        <taxon>Pseudomonadota</taxon>
        <taxon>Betaproteobacteria</taxon>
        <taxon>Burkholderiales</taxon>
        <taxon>Burkholderiaceae</taxon>
        <taxon>Limnobacter</taxon>
    </lineage>
</organism>
<evidence type="ECO:0000313" key="1">
    <source>
        <dbReference type="EMBL" id="MCR2745489.1"/>
    </source>
</evidence>
<proteinExistence type="predicted"/>
<dbReference type="Pfam" id="PF08905">
    <property type="entry name" value="DUF1850"/>
    <property type="match status" value="1"/>
</dbReference>
<sequence length="131" mass="14610">MSLCVFIAGKSAACLMGMLFSLSWTHSIEKTKWVEHWQVQKQQLVLQETFVKGSGAGVDPAPHAVLQNGWYRWKPEQAVVLPSISLANSELTPDNWTLCALDSTTLESGECIDFAQFENRDVDSFTIKSCQ</sequence>
<comment type="caution">
    <text evidence="1">The sequence shown here is derived from an EMBL/GenBank/DDBJ whole genome shotgun (WGS) entry which is preliminary data.</text>
</comment>
<keyword evidence="2" id="KW-1185">Reference proteome</keyword>
<dbReference type="InterPro" id="IPR015001">
    <property type="entry name" value="DUF1850"/>
</dbReference>
<protein>
    <submittedName>
        <fullName evidence="1">DUF1850 domain-containing protein</fullName>
    </submittedName>
</protein>
<gene>
    <name evidence="1" type="ORF">NSP04_02370</name>
</gene>
<dbReference type="RefSeq" id="WP_257510742.1">
    <property type="nucleotide sequence ID" value="NZ_JANKHG010000014.1"/>
</dbReference>
<evidence type="ECO:0000313" key="2">
    <source>
        <dbReference type="Proteomes" id="UP001165267"/>
    </source>
</evidence>
<dbReference type="EMBL" id="JANKHG010000014">
    <property type="protein sequence ID" value="MCR2745489.1"/>
    <property type="molecule type" value="Genomic_DNA"/>
</dbReference>